<dbReference type="InterPro" id="IPR013320">
    <property type="entry name" value="ConA-like_dom_sf"/>
</dbReference>
<reference evidence="1" key="1">
    <citation type="journal article" date="2015" name="Nature">
        <title>Complex archaea that bridge the gap between prokaryotes and eukaryotes.</title>
        <authorList>
            <person name="Spang A."/>
            <person name="Saw J.H."/>
            <person name="Jorgensen S.L."/>
            <person name="Zaremba-Niedzwiedzka K."/>
            <person name="Martijn J."/>
            <person name="Lind A.E."/>
            <person name="van Eijk R."/>
            <person name="Schleper C."/>
            <person name="Guy L."/>
            <person name="Ettema T.J."/>
        </authorList>
    </citation>
    <scope>NUCLEOTIDE SEQUENCE</scope>
</reference>
<accession>A0A0F9NAI2</accession>
<name>A0A0F9NAI2_9ZZZZ</name>
<dbReference type="Pfam" id="PF13385">
    <property type="entry name" value="Laminin_G_3"/>
    <property type="match status" value="1"/>
</dbReference>
<dbReference type="Gene3D" id="2.60.120.200">
    <property type="match status" value="1"/>
</dbReference>
<proteinExistence type="predicted"/>
<organism evidence="1">
    <name type="scientific">marine sediment metagenome</name>
    <dbReference type="NCBI Taxonomy" id="412755"/>
    <lineage>
        <taxon>unclassified sequences</taxon>
        <taxon>metagenomes</taxon>
        <taxon>ecological metagenomes</taxon>
    </lineage>
</organism>
<evidence type="ECO:0000313" key="1">
    <source>
        <dbReference type="EMBL" id="KKM78367.1"/>
    </source>
</evidence>
<evidence type="ECO:0008006" key="2">
    <source>
        <dbReference type="Google" id="ProtNLM"/>
    </source>
</evidence>
<gene>
    <name evidence="1" type="ORF">LCGC14_1360700</name>
</gene>
<dbReference type="SUPFAM" id="SSF49899">
    <property type="entry name" value="Concanavalin A-like lectins/glucanases"/>
    <property type="match status" value="1"/>
</dbReference>
<dbReference type="AlphaFoldDB" id="A0A0F9NAI2"/>
<comment type="caution">
    <text evidence="1">The sequence shown here is derived from an EMBL/GenBank/DDBJ whole genome shotgun (WGS) entry which is preliminary data.</text>
</comment>
<sequence length="276" mass="29131">MGTHIGSGSPNRNIKTFDLLDQIVTILGTTKTHFFPLLTGIDDTRDDYELESYGEGVVVEQVLGSGDATEPFYPVQHVGGIHSVSFDAAENQYLLGADAASWSYGNGTTTDAPFSIGMFILPKDITSVDLLAKWDIEGASEDREYKLGIDGSNKLRLDLYDENANAAEIATGGTAIVLNKWQFVVATYDGVQGTSANAGISLYIDATAETETLTDSGTYVAMQAGGENPTIAASLNTNAIAAGFTGRIALPFMCGTELSAANVTTIHNLGKTLLGL</sequence>
<dbReference type="EMBL" id="LAZR01008502">
    <property type="protein sequence ID" value="KKM78367.1"/>
    <property type="molecule type" value="Genomic_DNA"/>
</dbReference>
<protein>
    <recommendedName>
        <fullName evidence="2">LamG-like jellyroll fold domain-containing protein</fullName>
    </recommendedName>
</protein>